<name>A0A3B1AHJ8_9ZZZZ</name>
<dbReference type="InterPro" id="IPR011990">
    <property type="entry name" value="TPR-like_helical_dom_sf"/>
</dbReference>
<proteinExistence type="predicted"/>
<dbReference type="Gene3D" id="1.25.40.10">
    <property type="entry name" value="Tetratricopeptide repeat domain"/>
    <property type="match status" value="1"/>
</dbReference>
<organism evidence="1">
    <name type="scientific">hydrothermal vent metagenome</name>
    <dbReference type="NCBI Taxonomy" id="652676"/>
    <lineage>
        <taxon>unclassified sequences</taxon>
        <taxon>metagenomes</taxon>
        <taxon>ecological metagenomes</taxon>
    </lineage>
</organism>
<dbReference type="PROSITE" id="PS50005">
    <property type="entry name" value="TPR"/>
    <property type="match status" value="1"/>
</dbReference>
<dbReference type="PROSITE" id="PS51257">
    <property type="entry name" value="PROKAR_LIPOPROTEIN"/>
    <property type="match status" value="1"/>
</dbReference>
<protein>
    <submittedName>
        <fullName evidence="1">Uncharacterized protein</fullName>
    </submittedName>
</protein>
<reference evidence="1" key="1">
    <citation type="submission" date="2018-06" db="EMBL/GenBank/DDBJ databases">
        <authorList>
            <person name="Zhirakovskaya E."/>
        </authorList>
    </citation>
    <scope>NUCLEOTIDE SEQUENCE</scope>
</reference>
<sequence length="357" mass="41135">MMLKNFTLAIVLASQLFVSSCAYINAQRNDVNGLITKWIAEQEFDKARDTLKQVKTTHPQYLKLMLRNKEIFKKSNKFVAKTIKQTHFFIRENKWEDAYTVYNFALNRVSKNKSLNFSYKTYLLKRQVYINKLKHKLLINTAHSLIKDLPIQQKIALAVKESSTEQNKYDTLRSRATETVSELINCSSKNLKLKRINTSKKCIQLAQMLEPSKESSGKIKLQLRKINKLSIKNNKKRLKAESNSITKAINKYKAAFAKNDLHAANTILNKIIANNKGNYELTKLKSILDESINKKIETGIETGRILYSKGNIKLALDKWSSLLKIDPENIELKSHISRAERVLRKLRTLTSKDNNGD</sequence>
<gene>
    <name evidence="1" type="ORF">MNBD_GAMMA22-1369</name>
</gene>
<dbReference type="AlphaFoldDB" id="A0A3B1AHJ8"/>
<dbReference type="InterPro" id="IPR019734">
    <property type="entry name" value="TPR_rpt"/>
</dbReference>
<accession>A0A3B1AHJ8</accession>
<evidence type="ECO:0000313" key="1">
    <source>
        <dbReference type="EMBL" id="VAW98937.1"/>
    </source>
</evidence>
<dbReference type="EMBL" id="UOFS01000039">
    <property type="protein sequence ID" value="VAW98937.1"/>
    <property type="molecule type" value="Genomic_DNA"/>
</dbReference>